<dbReference type="InterPro" id="IPR020934">
    <property type="entry name" value="Ribosomal_uS19_CS"/>
</dbReference>
<dbReference type="PIRSF" id="PIRSF002144">
    <property type="entry name" value="Ribosomal_S19"/>
    <property type="match status" value="1"/>
</dbReference>
<organism evidence="8">
    <name type="scientific">Prasinoderma coloniale</name>
    <dbReference type="NCBI Taxonomy" id="156133"/>
    <lineage>
        <taxon>Eukaryota</taxon>
        <taxon>Viridiplantae</taxon>
        <taxon>Prasinodermophyta</taxon>
        <taxon>Prasinodermophyceae</taxon>
        <taxon>Prasinodermales</taxon>
        <taxon>Prasinodermaceae</taxon>
        <taxon>Prasinoderma</taxon>
    </lineage>
</organism>
<geneLocation type="mitochondrion" evidence="8"/>
<dbReference type="Gene3D" id="3.30.860.10">
    <property type="entry name" value="30s Ribosomal Protein S19, Chain A"/>
    <property type="match status" value="1"/>
</dbReference>
<comment type="similarity">
    <text evidence="1 7">Belongs to the universal ribosomal protein uS19 family.</text>
</comment>
<dbReference type="PROSITE" id="PS00323">
    <property type="entry name" value="RIBOSOMAL_S19"/>
    <property type="match status" value="1"/>
</dbReference>
<dbReference type="Pfam" id="PF00203">
    <property type="entry name" value="Ribosomal_S19"/>
    <property type="match status" value="1"/>
</dbReference>
<dbReference type="GO" id="GO:0006412">
    <property type="term" value="P:translation"/>
    <property type="evidence" value="ECO:0007669"/>
    <property type="project" value="InterPro"/>
</dbReference>
<keyword evidence="2" id="KW-0699">rRNA-binding</keyword>
<dbReference type="RefSeq" id="YP_008999854.1">
    <property type="nucleotide sequence ID" value="NC_023355.1"/>
</dbReference>
<dbReference type="GO" id="GO:0005763">
    <property type="term" value="C:mitochondrial small ribosomal subunit"/>
    <property type="evidence" value="ECO:0007669"/>
    <property type="project" value="TreeGrafter"/>
</dbReference>
<dbReference type="SUPFAM" id="SSF54570">
    <property type="entry name" value="Ribosomal protein S19"/>
    <property type="match status" value="1"/>
</dbReference>
<proteinExistence type="inferred from homology"/>
<evidence type="ECO:0000256" key="3">
    <source>
        <dbReference type="ARBA" id="ARBA00022884"/>
    </source>
</evidence>
<keyword evidence="5 7" id="KW-0687">Ribonucleoprotein</keyword>
<dbReference type="AlphaFoldDB" id="V9PAN0"/>
<dbReference type="InterPro" id="IPR002222">
    <property type="entry name" value="Ribosomal_uS19"/>
</dbReference>
<dbReference type="PANTHER" id="PTHR11880">
    <property type="entry name" value="RIBOSOMAL PROTEIN S19P FAMILY MEMBER"/>
    <property type="match status" value="1"/>
</dbReference>
<dbReference type="GO" id="GO:0019843">
    <property type="term" value="F:rRNA binding"/>
    <property type="evidence" value="ECO:0007669"/>
    <property type="project" value="UniProtKB-KW"/>
</dbReference>
<evidence type="ECO:0000256" key="2">
    <source>
        <dbReference type="ARBA" id="ARBA00022730"/>
    </source>
</evidence>
<gene>
    <name evidence="8" type="primary">rps19</name>
</gene>
<keyword evidence="4 7" id="KW-0689">Ribosomal protein</keyword>
<dbReference type="PRINTS" id="PR00975">
    <property type="entry name" value="RIBOSOMALS19"/>
</dbReference>
<evidence type="ECO:0000313" key="8">
    <source>
        <dbReference type="EMBL" id="AGW52225.1"/>
    </source>
</evidence>
<keyword evidence="3" id="KW-0694">RNA-binding</keyword>
<dbReference type="EMBL" id="KF387569">
    <property type="protein sequence ID" value="AGW52225.1"/>
    <property type="molecule type" value="Genomic_DNA"/>
</dbReference>
<dbReference type="InterPro" id="IPR023575">
    <property type="entry name" value="Ribosomal_uS19_SF"/>
</dbReference>
<evidence type="ECO:0000256" key="5">
    <source>
        <dbReference type="ARBA" id="ARBA00023274"/>
    </source>
</evidence>
<accession>V9PAN0</accession>
<name>V9PAN0_9VIRI</name>
<evidence type="ECO:0000256" key="1">
    <source>
        <dbReference type="ARBA" id="ARBA00007345"/>
    </source>
</evidence>
<protein>
    <recommendedName>
        <fullName evidence="6">Small ribosomal subunit protein uS19c</fullName>
    </recommendedName>
</protein>
<dbReference type="GO" id="GO:0003735">
    <property type="term" value="F:structural constituent of ribosome"/>
    <property type="evidence" value="ECO:0007669"/>
    <property type="project" value="InterPro"/>
</dbReference>
<reference evidence="8" key="1">
    <citation type="journal article" date="2013" name="PLoS ONE">
        <title>The Mitochondrial Genome of the Prasinophyte Prasinoderma coloniale Reveals Two Trans-Spliced Group I Introns in the Large Subunit rRNA Gene.</title>
        <authorList>
            <person name="Pombert J.F."/>
            <person name="Otis C."/>
            <person name="Turmel M."/>
            <person name="Lemieux C."/>
        </authorList>
    </citation>
    <scope>NUCLEOTIDE SEQUENCE</scope>
</reference>
<dbReference type="HAMAP" id="MF_00531">
    <property type="entry name" value="Ribosomal_uS19"/>
    <property type="match status" value="1"/>
</dbReference>
<evidence type="ECO:0000256" key="6">
    <source>
        <dbReference type="ARBA" id="ARBA00035253"/>
    </source>
</evidence>
<dbReference type="PANTHER" id="PTHR11880:SF8">
    <property type="entry name" value="SMALL RIBOSOMAL SUBUNIT PROTEIN US19M"/>
    <property type="match status" value="1"/>
</dbReference>
<sequence>MARSSWKGPYVDPHLLEAIETRAKKVRQGDQKAKQEGIRTQSRKSTILPSFVGSVFHVYTGRTFLQVRITEDMVGHTLGEYANTRKPGSHPKRSKKK</sequence>
<keyword evidence="8" id="KW-0496">Mitochondrion</keyword>
<dbReference type="GO" id="GO:0000028">
    <property type="term" value="P:ribosomal small subunit assembly"/>
    <property type="evidence" value="ECO:0007669"/>
    <property type="project" value="TreeGrafter"/>
</dbReference>
<dbReference type="GeneID" id="18251358"/>
<dbReference type="InterPro" id="IPR005732">
    <property type="entry name" value="Ribosomal_uS19_bac-type"/>
</dbReference>
<dbReference type="FunFam" id="3.30.860.10:FF:000001">
    <property type="entry name" value="30S ribosomal protein S19"/>
    <property type="match status" value="1"/>
</dbReference>
<evidence type="ECO:0000256" key="7">
    <source>
        <dbReference type="RuleBase" id="RU003485"/>
    </source>
</evidence>
<evidence type="ECO:0000256" key="4">
    <source>
        <dbReference type="ARBA" id="ARBA00022980"/>
    </source>
</evidence>
<dbReference type="NCBIfam" id="TIGR01050">
    <property type="entry name" value="rpsS_bact"/>
    <property type="match status" value="1"/>
</dbReference>